<accession>A0A0X8FBK5</accession>
<keyword evidence="1" id="KW-1133">Transmembrane helix</keyword>
<reference evidence="5 7" key="3">
    <citation type="submission" date="2017-12" db="EMBL/GenBank/DDBJ databases">
        <title>Phylogenetic diversity of female urinary microbiome.</title>
        <authorList>
            <person name="Thomas-White K."/>
            <person name="Wolfe A.J."/>
        </authorList>
    </citation>
    <scope>NUCLEOTIDE SEQUENCE [LARGE SCALE GENOMIC DNA]</scope>
    <source>
        <strain evidence="5 7">UMB0139</strain>
    </source>
</reference>
<gene>
    <name evidence="4" type="ORF">AWM72_05990</name>
    <name evidence="5" type="ORF">CYJ28_05225</name>
</gene>
<evidence type="ECO:0000259" key="2">
    <source>
        <dbReference type="Pfam" id="PF09972"/>
    </source>
</evidence>
<dbReference type="KEGG" id="asan:AWM72_05990"/>
<dbReference type="GeneID" id="92903617"/>
<reference evidence="6" key="2">
    <citation type="submission" date="2016-01" db="EMBL/GenBank/DDBJ databases">
        <title>Six Aerococcus type strain genome sequencing and assembly using PacBio and Illumina Hiseq.</title>
        <authorList>
            <person name="Carkaci D."/>
            <person name="Dargis R."/>
            <person name="Nielsen X.C."/>
            <person name="Skovgaard O."/>
            <person name="Fuursted K."/>
            <person name="Christensen J.J."/>
        </authorList>
    </citation>
    <scope>NUCLEOTIDE SEQUENCE [LARGE SCALE GENOMIC DNA]</scope>
    <source>
        <strain evidence="6">CCUG43001</strain>
    </source>
</reference>
<evidence type="ECO:0000313" key="5">
    <source>
        <dbReference type="EMBL" id="PKZ22519.1"/>
    </source>
</evidence>
<dbReference type="InterPro" id="IPR048389">
    <property type="entry name" value="YciQ-like_C"/>
</dbReference>
<dbReference type="Proteomes" id="UP000069912">
    <property type="component" value="Chromosome"/>
</dbReference>
<proteinExistence type="predicted"/>
<evidence type="ECO:0000256" key="1">
    <source>
        <dbReference type="SAM" id="Phobius"/>
    </source>
</evidence>
<keyword evidence="1" id="KW-0812">Transmembrane</keyword>
<protein>
    <submittedName>
        <fullName evidence="5">DUF2207 domain-containing protein</fullName>
    </submittedName>
</protein>
<name>A0A0X8FBK5_9LACT</name>
<feature type="domain" description="DUF2207" evidence="2">
    <location>
        <begin position="31"/>
        <end position="214"/>
    </location>
</feature>
<dbReference type="InterPro" id="IPR018702">
    <property type="entry name" value="DUF2207"/>
</dbReference>
<evidence type="ECO:0000313" key="7">
    <source>
        <dbReference type="Proteomes" id="UP000234239"/>
    </source>
</evidence>
<dbReference type="RefSeq" id="WP_067974804.1">
    <property type="nucleotide sequence ID" value="NZ_CAJHKN010000002.1"/>
</dbReference>
<evidence type="ECO:0000313" key="6">
    <source>
        <dbReference type="Proteomes" id="UP000069912"/>
    </source>
</evidence>
<feature type="transmembrane region" description="Helical" evidence="1">
    <location>
        <begin position="442"/>
        <end position="459"/>
    </location>
</feature>
<organism evidence="4 6">
    <name type="scientific">Aerococcus sanguinicola</name>
    <dbReference type="NCBI Taxonomy" id="119206"/>
    <lineage>
        <taxon>Bacteria</taxon>
        <taxon>Bacillati</taxon>
        <taxon>Bacillota</taxon>
        <taxon>Bacilli</taxon>
        <taxon>Lactobacillales</taxon>
        <taxon>Aerococcaceae</taxon>
        <taxon>Aerococcus</taxon>
    </lineage>
</organism>
<feature type="transmembrane region" description="Helical" evidence="1">
    <location>
        <begin position="415"/>
        <end position="436"/>
    </location>
</feature>
<dbReference type="EMBL" id="PKGY01000002">
    <property type="protein sequence ID" value="PKZ22519.1"/>
    <property type="molecule type" value="Genomic_DNA"/>
</dbReference>
<sequence length="549" mass="61820">MIKTYLKIGFSILVLWLGLFLAGPVQAKELKITDYQVELATDEHGVIKQNEVITYDIQGQVDQLRHQIALGDVGEVESLKIDMRSADAKSAFPFALSDSHEVGTFFAQQDDSMLQVNVFNKMSDSQQIARYQSTINRTWTNYGNYAILSLPLLSAPGTVDEARIRLKFPKPVKAQDAQILTTPQQKTHWRWVNDQELEIQVRDKGAGESILLEAYIPSQVLANNPTVGPESKGQSIVQEMDQEAAQRASKLRRQSAFIWGMAALLAILLIILAYFLGRDKHRLAQTAPASHLALDQVHPYQVLALNSKARAKERFYGSLFSLYQDGLIDLVAQAPAGKKKVDLLVVRQADQAARGQDQALLTAGQKLGEGQSFYVSDLLADRSLKGSLAKAQAKAFKRVKTESFPVSGRNKWYRLLLVGYLILAMAATLAALLLMLEMDTSYGALIVYGLCLLLALVFYRRALPIYTSQALFKRRAIKKLVHYLTKKEWTDQEINRSERELSQLYLLSWFTGTNALYYNKLVASGRLPRQLQNWPDVLYDKKLSDMIWK</sequence>
<dbReference type="Pfam" id="PF09972">
    <property type="entry name" value="DUF2207"/>
    <property type="match status" value="1"/>
</dbReference>
<dbReference type="AlphaFoldDB" id="A0A0X8FBK5"/>
<dbReference type="EMBL" id="CP014160">
    <property type="protein sequence ID" value="AMB94340.1"/>
    <property type="molecule type" value="Genomic_DNA"/>
</dbReference>
<keyword evidence="1" id="KW-0472">Membrane</keyword>
<keyword evidence="6" id="KW-1185">Reference proteome</keyword>
<evidence type="ECO:0000259" key="3">
    <source>
        <dbReference type="Pfam" id="PF20990"/>
    </source>
</evidence>
<feature type="domain" description="Predicted membrane protein YciQ-like C-terminal" evidence="3">
    <location>
        <begin position="295"/>
        <end position="492"/>
    </location>
</feature>
<reference evidence="4 6" key="1">
    <citation type="journal article" date="2016" name="Genome Announc.">
        <title>Complete Genome Sequences of Aerococcus christensenii CCUG 28831T, Aerococcus sanguinicola CCUG 43001T, Aerococcus urinae CCUG 36881T, Aerococcus urinaeequi CCUG 28094T, Aerococcus urinaehominis CCUG 42038 BT, and Aerococcus viridans CCUG 4311T.</title>
        <authorList>
            <person name="Carkaci D."/>
            <person name="Dargis R."/>
            <person name="Nielsen X.C."/>
            <person name="Skovgaard O."/>
            <person name="Fuursted K."/>
            <person name="Christensen J.J."/>
        </authorList>
    </citation>
    <scope>NUCLEOTIDE SEQUENCE [LARGE SCALE GENOMIC DNA]</scope>
    <source>
        <strain evidence="4 6">CCUG43001</strain>
    </source>
</reference>
<dbReference type="Pfam" id="PF20990">
    <property type="entry name" value="DUF2207_C"/>
    <property type="match status" value="1"/>
</dbReference>
<dbReference type="Proteomes" id="UP000234239">
    <property type="component" value="Unassembled WGS sequence"/>
</dbReference>
<dbReference type="OrthoDB" id="2136116at2"/>
<evidence type="ECO:0000313" key="4">
    <source>
        <dbReference type="EMBL" id="AMB94340.1"/>
    </source>
</evidence>
<feature type="transmembrane region" description="Helical" evidence="1">
    <location>
        <begin position="256"/>
        <end position="276"/>
    </location>
</feature>